<keyword evidence="1" id="KW-1133">Transmembrane helix</keyword>
<evidence type="ECO:0000313" key="2">
    <source>
        <dbReference type="EMBL" id="OXB94702.1"/>
    </source>
</evidence>
<dbReference type="Proteomes" id="UP000198394">
    <property type="component" value="Unassembled WGS sequence"/>
</dbReference>
<name>A0A226QT76_9BACL</name>
<accession>A0A226QT76</accession>
<keyword evidence="3" id="KW-1185">Reference proteome</keyword>
<evidence type="ECO:0000256" key="1">
    <source>
        <dbReference type="SAM" id="Phobius"/>
    </source>
</evidence>
<reference evidence="2 3" key="1">
    <citation type="submission" date="2017-04" db="EMBL/GenBank/DDBJ databases">
        <title>The genome sequence of Parageobacillus galactosidasius DSM 18751.</title>
        <authorList>
            <person name="Ramaloko W.T."/>
            <person name="Koen N."/>
            <person name="Polliack S."/>
            <person name="Aliyu H."/>
            <person name="Lebre P."/>
            <person name="Mohr T."/>
            <person name="Oswald F."/>
            <person name="Zwick M."/>
            <person name="Neumann A."/>
            <person name="Syldatk C."/>
            <person name="Cowan D."/>
            <person name="De Maayer P."/>
        </authorList>
    </citation>
    <scope>NUCLEOTIDE SEQUENCE [LARGE SCALE GENOMIC DNA]</scope>
    <source>
        <strain evidence="2 3">DSM 18751</strain>
    </source>
</reference>
<organism evidence="2 3">
    <name type="scientific">Parageobacillus galactosidasius</name>
    <dbReference type="NCBI Taxonomy" id="883812"/>
    <lineage>
        <taxon>Bacteria</taxon>
        <taxon>Bacillati</taxon>
        <taxon>Bacillota</taxon>
        <taxon>Bacilli</taxon>
        <taxon>Bacillales</taxon>
        <taxon>Anoxybacillaceae</taxon>
        <taxon>Parageobacillus</taxon>
    </lineage>
</organism>
<protein>
    <submittedName>
        <fullName evidence="2">Uncharacterized protein</fullName>
    </submittedName>
</protein>
<proteinExistence type="predicted"/>
<gene>
    <name evidence="2" type="ORF">B9L23_07500</name>
</gene>
<keyword evidence="1" id="KW-0812">Transmembrane</keyword>
<sequence>MNAQAFLTILTHFAIWNMVFYFYTLKHQDQSKEDKITMWLFNLGICSIYIGSFIAPKLL</sequence>
<dbReference type="AlphaFoldDB" id="A0A226QT76"/>
<dbReference type="EMBL" id="NDYL01000001">
    <property type="protein sequence ID" value="OXB94702.1"/>
    <property type="molecule type" value="Genomic_DNA"/>
</dbReference>
<keyword evidence="1" id="KW-0472">Membrane</keyword>
<feature type="transmembrane region" description="Helical" evidence="1">
    <location>
        <begin position="36"/>
        <end position="55"/>
    </location>
</feature>
<evidence type="ECO:0000313" key="3">
    <source>
        <dbReference type="Proteomes" id="UP000198394"/>
    </source>
</evidence>
<feature type="transmembrane region" description="Helical" evidence="1">
    <location>
        <begin position="6"/>
        <end position="24"/>
    </location>
</feature>
<comment type="caution">
    <text evidence="2">The sequence shown here is derived from an EMBL/GenBank/DDBJ whole genome shotgun (WGS) entry which is preliminary data.</text>
</comment>
<dbReference type="RefSeq" id="WP_089097155.1">
    <property type="nucleotide sequence ID" value="NZ_NDYL01000001.1"/>
</dbReference>